<name>A0AA36HKL3_9DINO</name>
<dbReference type="SUPFAM" id="SSF47473">
    <property type="entry name" value="EF-hand"/>
    <property type="match status" value="1"/>
</dbReference>
<comment type="caution">
    <text evidence="2">The sequence shown here is derived from an EMBL/GenBank/DDBJ whole genome shotgun (WGS) entry which is preliminary data.</text>
</comment>
<organism evidence="2 3">
    <name type="scientific">Effrenium voratum</name>
    <dbReference type="NCBI Taxonomy" id="2562239"/>
    <lineage>
        <taxon>Eukaryota</taxon>
        <taxon>Sar</taxon>
        <taxon>Alveolata</taxon>
        <taxon>Dinophyceae</taxon>
        <taxon>Suessiales</taxon>
        <taxon>Symbiodiniaceae</taxon>
        <taxon>Effrenium</taxon>
    </lineage>
</organism>
<dbReference type="PROSITE" id="PS51257">
    <property type="entry name" value="PROKAR_LIPOPROTEIN"/>
    <property type="match status" value="1"/>
</dbReference>
<proteinExistence type="predicted"/>
<dbReference type="Gene3D" id="1.10.238.10">
    <property type="entry name" value="EF-hand"/>
    <property type="match status" value="1"/>
</dbReference>
<feature type="transmembrane region" description="Helical" evidence="1">
    <location>
        <begin position="112"/>
        <end position="129"/>
    </location>
</feature>
<dbReference type="InterPro" id="IPR011992">
    <property type="entry name" value="EF-hand-dom_pair"/>
</dbReference>
<reference evidence="2" key="1">
    <citation type="submission" date="2023-08" db="EMBL/GenBank/DDBJ databases">
        <authorList>
            <person name="Chen Y."/>
            <person name="Shah S."/>
            <person name="Dougan E. K."/>
            <person name="Thang M."/>
            <person name="Chan C."/>
        </authorList>
    </citation>
    <scope>NUCLEOTIDE SEQUENCE</scope>
</reference>
<dbReference type="AlphaFoldDB" id="A0AA36HKL3"/>
<feature type="transmembrane region" description="Helical" evidence="1">
    <location>
        <begin position="300"/>
        <end position="320"/>
    </location>
</feature>
<accession>A0AA36HKL3</accession>
<feature type="transmembrane region" description="Helical" evidence="1">
    <location>
        <begin position="468"/>
        <end position="487"/>
    </location>
</feature>
<protein>
    <recommendedName>
        <fullName evidence="4">EF-hand domain-containing protein</fullName>
    </recommendedName>
</protein>
<feature type="transmembrane region" description="Helical" evidence="1">
    <location>
        <begin position="152"/>
        <end position="172"/>
    </location>
</feature>
<feature type="transmembrane region" description="Helical" evidence="1">
    <location>
        <begin position="65"/>
        <end position="82"/>
    </location>
</feature>
<dbReference type="Proteomes" id="UP001178507">
    <property type="component" value="Unassembled WGS sequence"/>
</dbReference>
<keyword evidence="3" id="KW-1185">Reference proteome</keyword>
<evidence type="ECO:0000256" key="1">
    <source>
        <dbReference type="SAM" id="Phobius"/>
    </source>
</evidence>
<gene>
    <name evidence="2" type="ORF">EVOR1521_LOCUS1313</name>
</gene>
<evidence type="ECO:0008006" key="4">
    <source>
        <dbReference type="Google" id="ProtNLM"/>
    </source>
</evidence>
<dbReference type="EMBL" id="CAUJNA010000039">
    <property type="protein sequence ID" value="CAJ1370842.1"/>
    <property type="molecule type" value="Genomic_DNA"/>
</dbReference>
<sequence>MRVKRRGSLLSLVCLGFGCTFCSYGSGVFPRRTPHSFAPESSLRGSRVSRAAVFSVLAEEVNHRPAFFFGEVFIIVVLSAGFEKAEKWLRERLKTSGDYTGRKILDALFREITILGFIGLLLFVLTHLLPEDSPLISFGQAEYNILPETFEYVHMATFLLLVVLLFQGFAVLRISRETANTWADYERVRAFGMSETSIESMLVEEGYLERQPAANGNGFELQTLKPFTYGEGVIERALLRRKYVHKLVMWRAVRHGFLFDGPQSKLLVSEGAVIPGLFSFETFLEQQLGQIVLGLVEVDVTTWFVALLFVALVTVTCLTLDWVNAQLMQCVCSWALLGIAFAFSIVLEEDTFELTPQVPEDPRQMLRMFSGTSLQMLRRQSWLGEPEEAEDPDFSLSGRRFRPVLPGLEGIARPKIGPSKSKVEGIEKKYFFIQEYTLAFKLIFFLQAAVVASLLVELLDGSVHGLNRTVPFALACAEWPLMLFWLVPDLVRRLTVRAAVTRTRKNYWFRDQQRSLVKKVMISGIEGLLRDCSRLIHLQGMEARAVMASETWTLTAKALTGQSREYLEKTQQLMAVKNVRWGTNLFNDLPPNLKTEVNSIFTSWDAQNAGAVAPVELARNIRLMGFTATANRVAQNLIRLVDDDGSGMLTFRKCAALFMLATTGRPTQERRRDLQSFFSRVRKRSPRNATVFELARALPLNSITAEDLATLMYRHFGRVKPSVTRAEFVEWIEAIESSQLLAEAAKVA</sequence>
<evidence type="ECO:0000313" key="2">
    <source>
        <dbReference type="EMBL" id="CAJ1370842.1"/>
    </source>
</evidence>
<keyword evidence="1" id="KW-1133">Transmembrane helix</keyword>
<evidence type="ECO:0000313" key="3">
    <source>
        <dbReference type="Proteomes" id="UP001178507"/>
    </source>
</evidence>
<keyword evidence="1" id="KW-0472">Membrane</keyword>
<feature type="transmembrane region" description="Helical" evidence="1">
    <location>
        <begin position="326"/>
        <end position="347"/>
    </location>
</feature>
<feature type="transmembrane region" description="Helical" evidence="1">
    <location>
        <begin position="438"/>
        <end position="456"/>
    </location>
</feature>
<keyword evidence="1" id="KW-0812">Transmembrane</keyword>